<organism evidence="2 3">
    <name type="scientific">Isoalcanivorax beigongshangi</name>
    <dbReference type="NCBI Taxonomy" id="3238810"/>
    <lineage>
        <taxon>Bacteria</taxon>
        <taxon>Pseudomonadati</taxon>
        <taxon>Pseudomonadota</taxon>
        <taxon>Gammaproteobacteria</taxon>
        <taxon>Oceanospirillales</taxon>
        <taxon>Alcanivoracaceae</taxon>
        <taxon>Isoalcanivorax</taxon>
    </lineage>
</organism>
<reference evidence="2 3" key="1">
    <citation type="submission" date="2024-07" db="EMBL/GenBank/DDBJ databases">
        <authorList>
            <person name="Ren Q."/>
        </authorList>
    </citation>
    <scope>NUCLEOTIDE SEQUENCE [LARGE SCALE GENOMIC DNA]</scope>
    <source>
        <strain evidence="2 3">REN37</strain>
    </source>
</reference>
<keyword evidence="1" id="KW-0812">Transmembrane</keyword>
<dbReference type="RefSeq" id="WP_369455321.1">
    <property type="nucleotide sequence ID" value="NZ_JBGCUO010000001.1"/>
</dbReference>
<evidence type="ECO:0000256" key="1">
    <source>
        <dbReference type="SAM" id="Phobius"/>
    </source>
</evidence>
<dbReference type="Proteomes" id="UP001562065">
    <property type="component" value="Unassembled WGS sequence"/>
</dbReference>
<evidence type="ECO:0000313" key="3">
    <source>
        <dbReference type="Proteomes" id="UP001562065"/>
    </source>
</evidence>
<dbReference type="EMBL" id="JBGCUO010000001">
    <property type="protein sequence ID" value="MEY1662079.1"/>
    <property type="molecule type" value="Genomic_DNA"/>
</dbReference>
<feature type="transmembrane region" description="Helical" evidence="1">
    <location>
        <begin position="116"/>
        <end position="135"/>
    </location>
</feature>
<evidence type="ECO:0000313" key="2">
    <source>
        <dbReference type="EMBL" id="MEY1662079.1"/>
    </source>
</evidence>
<keyword evidence="1" id="KW-0472">Membrane</keyword>
<feature type="transmembrane region" description="Helical" evidence="1">
    <location>
        <begin position="147"/>
        <end position="168"/>
    </location>
</feature>
<protein>
    <submittedName>
        <fullName evidence="2">Uncharacterized protein</fullName>
    </submittedName>
</protein>
<feature type="transmembrane region" description="Helical" evidence="1">
    <location>
        <begin position="12"/>
        <end position="29"/>
    </location>
</feature>
<keyword evidence="1" id="KW-1133">Transmembrane helix</keyword>
<gene>
    <name evidence="2" type="ORF">AB5I84_07960</name>
</gene>
<keyword evidence="3" id="KW-1185">Reference proteome</keyword>
<sequence>MGTYDNLAQRRFWMLVVVGLVALSWLPWIDRLPADYVDSSLVQATAAFASARALNALLSVLQSVTLTLSAVGGAQVTVGELLEPLNQLVGQYALLMQWAIGSLVVQKVLLELVSDNLFKVALTGVGAACVMALWRPWPRWAGQLLRVWLLLALLRFALLVVVQLNAWVDQHFIAPQVQQDLALLAQLPQQVPGLEPVASAPLPAPLVAAHEQAAAALVRAERLLALQQSGQSWWQRWWPSPAQREAERQVEQARAALAQWQQPTPETGMWQSLLQRLDQATQQVRRWTDTDQLLALRAQLDHAVDSVVRTMALFLLRTLLLPLLFLYLVSRVGKALWRRPPLWPAASVAAPAAE</sequence>
<feature type="transmembrane region" description="Helical" evidence="1">
    <location>
        <begin position="311"/>
        <end position="329"/>
    </location>
</feature>
<proteinExistence type="predicted"/>
<accession>A0ABV4AGV7</accession>
<comment type="caution">
    <text evidence="2">The sequence shown here is derived from an EMBL/GenBank/DDBJ whole genome shotgun (WGS) entry which is preliminary data.</text>
</comment>
<name>A0ABV4AGV7_9GAMM</name>